<reference evidence="4" key="1">
    <citation type="journal article" date="2017" name="Genome Biol.">
        <title>Comparative genomics reveals high biological diversity and specific adaptations in the industrially and medically important fungal genus Aspergillus.</title>
        <authorList>
            <person name="de Vries R.P."/>
            <person name="Riley R."/>
            <person name="Wiebenga A."/>
            <person name="Aguilar-Osorio G."/>
            <person name="Amillis S."/>
            <person name="Uchima C.A."/>
            <person name="Anderluh G."/>
            <person name="Asadollahi M."/>
            <person name="Askin M."/>
            <person name="Barry K."/>
            <person name="Battaglia E."/>
            <person name="Bayram O."/>
            <person name="Benocci T."/>
            <person name="Braus-Stromeyer S.A."/>
            <person name="Caldana C."/>
            <person name="Canovas D."/>
            <person name="Cerqueira G.C."/>
            <person name="Chen F."/>
            <person name="Chen W."/>
            <person name="Choi C."/>
            <person name="Clum A."/>
            <person name="Dos Santos R.A."/>
            <person name="Damasio A.R."/>
            <person name="Diallinas G."/>
            <person name="Emri T."/>
            <person name="Fekete E."/>
            <person name="Flipphi M."/>
            <person name="Freyberg S."/>
            <person name="Gallo A."/>
            <person name="Gournas C."/>
            <person name="Habgood R."/>
            <person name="Hainaut M."/>
            <person name="Harispe M.L."/>
            <person name="Henrissat B."/>
            <person name="Hilden K.S."/>
            <person name="Hope R."/>
            <person name="Hossain A."/>
            <person name="Karabika E."/>
            <person name="Karaffa L."/>
            <person name="Karanyi Z."/>
            <person name="Krasevec N."/>
            <person name="Kuo A."/>
            <person name="Kusch H."/>
            <person name="LaButti K."/>
            <person name="Lagendijk E.L."/>
            <person name="Lapidus A."/>
            <person name="Levasseur A."/>
            <person name="Lindquist E."/>
            <person name="Lipzen A."/>
            <person name="Logrieco A.F."/>
            <person name="MacCabe A."/>
            <person name="Maekelae M.R."/>
            <person name="Malavazi I."/>
            <person name="Melin P."/>
            <person name="Meyer V."/>
            <person name="Mielnichuk N."/>
            <person name="Miskei M."/>
            <person name="Molnar A.P."/>
            <person name="Mule G."/>
            <person name="Ngan C.Y."/>
            <person name="Orejas M."/>
            <person name="Orosz E."/>
            <person name="Ouedraogo J.P."/>
            <person name="Overkamp K.M."/>
            <person name="Park H.-S."/>
            <person name="Perrone G."/>
            <person name="Piumi F."/>
            <person name="Punt P.J."/>
            <person name="Ram A.F."/>
            <person name="Ramon A."/>
            <person name="Rauscher S."/>
            <person name="Record E."/>
            <person name="Riano-Pachon D.M."/>
            <person name="Robert V."/>
            <person name="Roehrig J."/>
            <person name="Ruller R."/>
            <person name="Salamov A."/>
            <person name="Salih N.S."/>
            <person name="Samson R.A."/>
            <person name="Sandor E."/>
            <person name="Sanguinetti M."/>
            <person name="Schuetze T."/>
            <person name="Sepcic K."/>
            <person name="Shelest E."/>
            <person name="Sherlock G."/>
            <person name="Sophianopoulou V."/>
            <person name="Squina F.M."/>
            <person name="Sun H."/>
            <person name="Susca A."/>
            <person name="Todd R.B."/>
            <person name="Tsang A."/>
            <person name="Unkles S.E."/>
            <person name="van de Wiele N."/>
            <person name="van Rossen-Uffink D."/>
            <person name="Oliveira J.V."/>
            <person name="Vesth T.C."/>
            <person name="Visser J."/>
            <person name="Yu J.-H."/>
            <person name="Zhou M."/>
            <person name="Andersen M.R."/>
            <person name="Archer D.B."/>
            <person name="Baker S.E."/>
            <person name="Benoit I."/>
            <person name="Brakhage A.A."/>
            <person name="Braus G.H."/>
            <person name="Fischer R."/>
            <person name="Frisvad J.C."/>
            <person name="Goldman G.H."/>
            <person name="Houbraken J."/>
            <person name="Oakley B."/>
            <person name="Pocsi I."/>
            <person name="Scazzocchio C."/>
            <person name="Seiboth B."/>
            <person name="vanKuyk P.A."/>
            <person name="Wortman J."/>
            <person name="Dyer P.S."/>
            <person name="Grigoriev I.V."/>
        </authorList>
    </citation>
    <scope>NUCLEOTIDE SEQUENCE [LARGE SCALE GENOMIC DNA]</scope>
    <source>
        <strain evidence="4">CBS 506.65</strain>
    </source>
</reference>
<evidence type="ECO:0000313" key="4">
    <source>
        <dbReference type="Proteomes" id="UP000184188"/>
    </source>
</evidence>
<feature type="compositionally biased region" description="Basic residues" evidence="2">
    <location>
        <begin position="236"/>
        <end position="248"/>
    </location>
</feature>
<gene>
    <name evidence="3" type="ORF">ASPZODRAFT_140112</name>
</gene>
<dbReference type="STRING" id="1073090.A0A1L9SPJ2"/>
<name>A0A1L9SPJ2_9EURO</name>
<dbReference type="GeneID" id="34611089"/>
<feature type="compositionally biased region" description="Basic and acidic residues" evidence="2">
    <location>
        <begin position="249"/>
        <end position="258"/>
    </location>
</feature>
<dbReference type="AlphaFoldDB" id="A0A1L9SPJ2"/>
<organism evidence="3 4">
    <name type="scientific">Penicilliopsis zonata CBS 506.65</name>
    <dbReference type="NCBI Taxonomy" id="1073090"/>
    <lineage>
        <taxon>Eukaryota</taxon>
        <taxon>Fungi</taxon>
        <taxon>Dikarya</taxon>
        <taxon>Ascomycota</taxon>
        <taxon>Pezizomycotina</taxon>
        <taxon>Eurotiomycetes</taxon>
        <taxon>Eurotiomycetidae</taxon>
        <taxon>Eurotiales</taxon>
        <taxon>Aspergillaceae</taxon>
        <taxon>Penicilliopsis</taxon>
    </lineage>
</organism>
<evidence type="ECO:0000256" key="2">
    <source>
        <dbReference type="SAM" id="MobiDB-lite"/>
    </source>
</evidence>
<evidence type="ECO:0000256" key="1">
    <source>
        <dbReference type="SAM" id="Coils"/>
    </source>
</evidence>
<evidence type="ECO:0000313" key="3">
    <source>
        <dbReference type="EMBL" id="OJJ49179.1"/>
    </source>
</evidence>
<dbReference type="Proteomes" id="UP000184188">
    <property type="component" value="Unassembled WGS sequence"/>
</dbReference>
<dbReference type="VEuPathDB" id="FungiDB:ASPZODRAFT_140112"/>
<dbReference type="RefSeq" id="XP_022583689.1">
    <property type="nucleotide sequence ID" value="XM_022724624.1"/>
</dbReference>
<feature type="region of interest" description="Disordered" evidence="2">
    <location>
        <begin position="231"/>
        <end position="258"/>
    </location>
</feature>
<proteinExistence type="predicted"/>
<protein>
    <submittedName>
        <fullName evidence="3">Uncharacterized protein</fullName>
    </submittedName>
</protein>
<accession>A0A1L9SPJ2</accession>
<keyword evidence="4" id="KW-1185">Reference proteome</keyword>
<feature type="region of interest" description="Disordered" evidence="2">
    <location>
        <begin position="1"/>
        <end position="40"/>
    </location>
</feature>
<feature type="coiled-coil region" evidence="1">
    <location>
        <begin position="165"/>
        <end position="206"/>
    </location>
</feature>
<keyword evidence="1" id="KW-0175">Coiled coil</keyword>
<dbReference type="OrthoDB" id="4448936at2759"/>
<sequence>METLERQDQLSRSSSTDSASEINSATSKATTTTTTTTTGITFGLNPETVSDRLAVIMQQVAAHSGFSQEDSVTIHRCLDAIESVLDPRAQLTNEVIKYRPQRPRSWTTITTTTTTTPPPITKSVGLLAPDIHCSPSVMEPKTDHQQLTVLLKDVTMLHTGLQQRRKEANQIYKTFRRKCRGLEERIVELEEEVDELQTGMQENSVELEGLRGTVRGLESWVEGWQMQHGWTEAKRTSRPSAKRGRWGKRKTEDARDAESDVLVEGINAWMRGWKDVEEGSRLREQGRRLRRDERLRHADR</sequence>
<dbReference type="EMBL" id="KV878338">
    <property type="protein sequence ID" value="OJJ49179.1"/>
    <property type="molecule type" value="Genomic_DNA"/>
</dbReference>
<feature type="compositionally biased region" description="Polar residues" evidence="2">
    <location>
        <begin position="10"/>
        <end position="29"/>
    </location>
</feature>